<feature type="transmembrane region" description="Helical" evidence="1">
    <location>
        <begin position="52"/>
        <end position="73"/>
    </location>
</feature>
<keyword evidence="1" id="KW-1133">Transmembrane helix</keyword>
<dbReference type="Proteomes" id="UP000182190">
    <property type="component" value="Unassembled WGS sequence"/>
</dbReference>
<evidence type="ECO:0000313" key="3">
    <source>
        <dbReference type="Proteomes" id="UP000182190"/>
    </source>
</evidence>
<reference evidence="2" key="1">
    <citation type="submission" date="2019-10" db="EMBL/GenBank/DDBJ databases">
        <authorList>
            <consortium name="Genoscope - CEA"/>
            <person name="William W."/>
        </authorList>
    </citation>
    <scope>NUCLEOTIDE SEQUENCE [LARGE SCALE GENOMIC DNA]</scope>
    <source>
        <strain evidence="2">BBR_PRJEB10994</strain>
    </source>
</reference>
<sequence length="115" mass="13363">MLISRMFNRLCPILAFWLGVIRFIPDLAITPFLRFDGSDTSLLTLRMDFLLGSYWIWLLVVLPFNPALICWLLPKQTRGYAFTWALEGWDLQPQLFTHKCNQLSLTALAARLTFP</sequence>
<organism evidence="2 3">
    <name type="scientific">Planktothrix paucivesiculata PCC 9631</name>
    <dbReference type="NCBI Taxonomy" id="671071"/>
    <lineage>
        <taxon>Bacteria</taxon>
        <taxon>Bacillati</taxon>
        <taxon>Cyanobacteriota</taxon>
        <taxon>Cyanophyceae</taxon>
        <taxon>Oscillatoriophycideae</taxon>
        <taxon>Oscillatoriales</taxon>
        <taxon>Microcoleaceae</taxon>
        <taxon>Planktothrix</taxon>
    </lineage>
</organism>
<accession>A0A7Z9BYZ5</accession>
<evidence type="ECO:0000256" key="1">
    <source>
        <dbReference type="SAM" id="Phobius"/>
    </source>
</evidence>
<dbReference type="EMBL" id="CZCS02000220">
    <property type="protein sequence ID" value="VXD23845.1"/>
    <property type="molecule type" value="Genomic_DNA"/>
</dbReference>
<protein>
    <submittedName>
        <fullName evidence="2">Uncharacterized protein</fullName>
    </submittedName>
</protein>
<keyword evidence="1" id="KW-0472">Membrane</keyword>
<keyword evidence="3" id="KW-1185">Reference proteome</keyword>
<keyword evidence="1" id="KW-0812">Transmembrane</keyword>
<gene>
    <name evidence="2" type="ORF">PL9631_770036</name>
</gene>
<proteinExistence type="predicted"/>
<name>A0A7Z9BYZ5_9CYAN</name>
<comment type="caution">
    <text evidence="2">The sequence shown here is derived from an EMBL/GenBank/DDBJ whole genome shotgun (WGS) entry which is preliminary data.</text>
</comment>
<dbReference type="AlphaFoldDB" id="A0A7Z9BYZ5"/>
<evidence type="ECO:0000313" key="2">
    <source>
        <dbReference type="EMBL" id="VXD23845.1"/>
    </source>
</evidence>